<feature type="transmembrane region" description="Helical" evidence="5">
    <location>
        <begin position="12"/>
        <end position="34"/>
    </location>
</feature>
<accession>A0ABS9KK54</accession>
<sequence length="540" mass="61274">MQRQAFFNNLVRISLFLVVAFYVVYQLPVISSVQLNAGLIDRLFAQEDDLRQPVLQSIVFALFQALLLVGGGLIFSSLLSRVKLFSRTGAWLSLLLVPFLLGNVATAFIWKLLTIDTHWPFLNATNKFITLGVVQYWQFGTLYIYLFWLNLQSVPPAKVAYIRASRLSMAERFRDLVLPAHQNPSLLLFVIAFIFSFYEDAKLQLIFKASRGSGTEMVNQWLYRTYQSDSLLSNQYAFSRIAASGLAVFFILLSTVVVLLFLKRWAYKRMIRSRVALPASESGGKMVTGFVVGTLLSFVLIPLLLMLYRQFSTVRYNDWETLLKPLGLTFTAALLTTVLAVLFSCANRLVLKNTLAGFNRRSIGFLMLLFALLMIPPLIILLLGFNWMQHIHYSSGPVVDIAWVAGQTLLCFPLICGFLVISHFRVANKQIDFLNAHRLNGWEKFRTLFWLPFRADYLLAFIMAYAAIWNEAVINNVLSDIIPSFITELNKTVTGKSIDYGRAMSYLLISLLLAASGLFLWNSILARAGRKNKRYATDTL</sequence>
<evidence type="ECO:0008006" key="8">
    <source>
        <dbReference type="Google" id="ProtNLM"/>
    </source>
</evidence>
<organism evidence="6 7">
    <name type="scientific">Terrimonas ginsenosidimutans</name>
    <dbReference type="NCBI Taxonomy" id="2908004"/>
    <lineage>
        <taxon>Bacteria</taxon>
        <taxon>Pseudomonadati</taxon>
        <taxon>Bacteroidota</taxon>
        <taxon>Chitinophagia</taxon>
        <taxon>Chitinophagales</taxon>
        <taxon>Chitinophagaceae</taxon>
        <taxon>Terrimonas</taxon>
    </lineage>
</organism>
<reference evidence="6" key="1">
    <citation type="submission" date="2022-01" db="EMBL/GenBank/DDBJ databases">
        <authorList>
            <person name="Jo J.-H."/>
            <person name="Im W.-T."/>
        </authorList>
    </citation>
    <scope>NUCLEOTIDE SEQUENCE</scope>
    <source>
        <strain evidence="6">NA20</strain>
    </source>
</reference>
<proteinExistence type="predicted"/>
<protein>
    <recommendedName>
        <fullName evidence="8">ABC transporter permease</fullName>
    </recommendedName>
</protein>
<keyword evidence="2 5" id="KW-0812">Transmembrane</keyword>
<feature type="transmembrane region" description="Helical" evidence="5">
    <location>
        <begin position="448"/>
        <end position="468"/>
    </location>
</feature>
<evidence type="ECO:0000256" key="5">
    <source>
        <dbReference type="SAM" id="Phobius"/>
    </source>
</evidence>
<dbReference type="RefSeq" id="WP_237867929.1">
    <property type="nucleotide sequence ID" value="NZ_JAKLTR010000001.1"/>
</dbReference>
<feature type="transmembrane region" description="Helical" evidence="5">
    <location>
        <begin position="133"/>
        <end position="155"/>
    </location>
</feature>
<feature type="transmembrane region" description="Helical" evidence="5">
    <location>
        <begin position="283"/>
        <end position="308"/>
    </location>
</feature>
<dbReference type="Proteomes" id="UP001165367">
    <property type="component" value="Unassembled WGS sequence"/>
</dbReference>
<feature type="transmembrane region" description="Helical" evidence="5">
    <location>
        <begin position="363"/>
        <end position="389"/>
    </location>
</feature>
<comment type="caution">
    <text evidence="6">The sequence shown here is derived from an EMBL/GenBank/DDBJ whole genome shotgun (WGS) entry which is preliminary data.</text>
</comment>
<evidence type="ECO:0000256" key="3">
    <source>
        <dbReference type="ARBA" id="ARBA00022989"/>
    </source>
</evidence>
<feature type="transmembrane region" description="Helical" evidence="5">
    <location>
        <begin position="91"/>
        <end position="113"/>
    </location>
</feature>
<evidence type="ECO:0000313" key="7">
    <source>
        <dbReference type="Proteomes" id="UP001165367"/>
    </source>
</evidence>
<feature type="transmembrane region" description="Helical" evidence="5">
    <location>
        <begin position="54"/>
        <end position="79"/>
    </location>
</feature>
<feature type="transmembrane region" description="Helical" evidence="5">
    <location>
        <begin position="503"/>
        <end position="525"/>
    </location>
</feature>
<feature type="transmembrane region" description="Helical" evidence="5">
    <location>
        <begin position="328"/>
        <end position="351"/>
    </location>
</feature>
<dbReference type="InterPro" id="IPR035906">
    <property type="entry name" value="MetI-like_sf"/>
</dbReference>
<comment type="subcellular location">
    <subcellularLocation>
        <location evidence="1">Membrane</location>
        <topology evidence="1">Multi-pass membrane protein</topology>
    </subcellularLocation>
</comment>
<evidence type="ECO:0000256" key="1">
    <source>
        <dbReference type="ARBA" id="ARBA00004141"/>
    </source>
</evidence>
<evidence type="ECO:0000256" key="2">
    <source>
        <dbReference type="ARBA" id="ARBA00022692"/>
    </source>
</evidence>
<gene>
    <name evidence="6" type="ORF">LZZ85_00350</name>
</gene>
<feature type="transmembrane region" description="Helical" evidence="5">
    <location>
        <begin position="176"/>
        <end position="198"/>
    </location>
</feature>
<keyword evidence="3 5" id="KW-1133">Transmembrane helix</keyword>
<dbReference type="EMBL" id="JAKLTR010000001">
    <property type="protein sequence ID" value="MCG2612700.1"/>
    <property type="molecule type" value="Genomic_DNA"/>
</dbReference>
<keyword evidence="4 5" id="KW-0472">Membrane</keyword>
<feature type="transmembrane region" description="Helical" evidence="5">
    <location>
        <begin position="241"/>
        <end position="262"/>
    </location>
</feature>
<feature type="transmembrane region" description="Helical" evidence="5">
    <location>
        <begin position="401"/>
        <end position="427"/>
    </location>
</feature>
<dbReference type="SUPFAM" id="SSF161098">
    <property type="entry name" value="MetI-like"/>
    <property type="match status" value="2"/>
</dbReference>
<evidence type="ECO:0000313" key="6">
    <source>
        <dbReference type="EMBL" id="MCG2612700.1"/>
    </source>
</evidence>
<name>A0ABS9KK54_9BACT</name>
<evidence type="ECO:0000256" key="4">
    <source>
        <dbReference type="ARBA" id="ARBA00023136"/>
    </source>
</evidence>
<keyword evidence="7" id="KW-1185">Reference proteome</keyword>
<dbReference type="Gene3D" id="1.10.3720.10">
    <property type="entry name" value="MetI-like"/>
    <property type="match status" value="2"/>
</dbReference>